<feature type="signal peptide" evidence="2">
    <location>
        <begin position="1"/>
        <end position="30"/>
    </location>
</feature>
<gene>
    <name evidence="3" type="ORF">Godav_018856</name>
</gene>
<protein>
    <submittedName>
        <fullName evidence="3">Uncharacterized protein</fullName>
    </submittedName>
</protein>
<keyword evidence="4" id="KW-1185">Reference proteome</keyword>
<evidence type="ECO:0000313" key="4">
    <source>
        <dbReference type="Proteomes" id="UP000593561"/>
    </source>
</evidence>
<dbReference type="GO" id="GO:0005886">
    <property type="term" value="C:plasma membrane"/>
    <property type="evidence" value="ECO:0007669"/>
    <property type="project" value="TreeGrafter"/>
</dbReference>
<name>A0A7J8QY20_GOSDV</name>
<evidence type="ECO:0000256" key="2">
    <source>
        <dbReference type="SAM" id="SignalP"/>
    </source>
</evidence>
<dbReference type="InterPro" id="IPR040283">
    <property type="entry name" value="DDB_G0292058-like"/>
</dbReference>
<feature type="non-terminal residue" evidence="3">
    <location>
        <position position="350"/>
    </location>
</feature>
<accession>A0A7J8QY20</accession>
<keyword evidence="1" id="KW-0472">Membrane</keyword>
<proteinExistence type="predicted"/>
<dbReference type="Proteomes" id="UP000593561">
    <property type="component" value="Unassembled WGS sequence"/>
</dbReference>
<dbReference type="AlphaFoldDB" id="A0A7J8QY20"/>
<feature type="chain" id="PRO_5029456990" evidence="2">
    <location>
        <begin position="31"/>
        <end position="350"/>
    </location>
</feature>
<keyword evidence="1" id="KW-0812">Transmembrane</keyword>
<organism evidence="3 4">
    <name type="scientific">Gossypium davidsonii</name>
    <name type="common">Davidson's cotton</name>
    <name type="synonym">Gossypium klotzschianum subsp. davidsonii</name>
    <dbReference type="NCBI Taxonomy" id="34287"/>
    <lineage>
        <taxon>Eukaryota</taxon>
        <taxon>Viridiplantae</taxon>
        <taxon>Streptophyta</taxon>
        <taxon>Embryophyta</taxon>
        <taxon>Tracheophyta</taxon>
        <taxon>Spermatophyta</taxon>
        <taxon>Magnoliopsida</taxon>
        <taxon>eudicotyledons</taxon>
        <taxon>Gunneridae</taxon>
        <taxon>Pentapetalae</taxon>
        <taxon>rosids</taxon>
        <taxon>malvids</taxon>
        <taxon>Malvales</taxon>
        <taxon>Malvaceae</taxon>
        <taxon>Malvoideae</taxon>
        <taxon>Gossypium</taxon>
    </lineage>
</organism>
<feature type="transmembrane region" description="Helical" evidence="1">
    <location>
        <begin position="102"/>
        <end position="126"/>
    </location>
</feature>
<feature type="transmembrane region" description="Helical" evidence="1">
    <location>
        <begin position="138"/>
        <end position="162"/>
    </location>
</feature>
<dbReference type="PANTHER" id="PTHR31414:SF21">
    <property type="match status" value="1"/>
</dbReference>
<dbReference type="GO" id="GO:0009506">
    <property type="term" value="C:plasmodesma"/>
    <property type="evidence" value="ECO:0007669"/>
    <property type="project" value="TreeGrafter"/>
</dbReference>
<evidence type="ECO:0000256" key="1">
    <source>
        <dbReference type="SAM" id="Phobius"/>
    </source>
</evidence>
<sequence>MMYRPKKLKQFYIIPALFLMLSTLFSVSHGRQNENVDLQSDGIMRLVKRKMEETESRNSSIILAKEETERPDPLNKFKDYKGGWDITSKHYLASVGYSSAPFALMAIVWFMLFGIFLLCACICCCCCHRNKPYGYSRLAYACSLIFLILFTIAAVAGCALMFTGEGKFLASVNDVSHYIVTQGLSIYDNIIGIQNFLISAKNVVLNNKFVPDDLKGEVDKANKLIDSVGSLPRIKSQDITDEIRKLLKQIIVSDTCIAMDEWIQDPMADSAMGEVLPCFDMAFGEEIKEAGKGVTTNVNDLLNQFITVLANNNTANNQSGPLVPLICDPYKHGDSQESCGDEVPLKNATE</sequence>
<dbReference type="PANTHER" id="PTHR31414">
    <property type="entry name" value="TRANSMEMBRANE PROTEIN DDB_G0292058"/>
    <property type="match status" value="1"/>
</dbReference>
<keyword evidence="1" id="KW-1133">Transmembrane helix</keyword>
<reference evidence="3 4" key="1">
    <citation type="journal article" date="2019" name="Genome Biol. Evol.">
        <title>Insights into the evolution of the New World diploid cottons (Gossypium, subgenus Houzingenia) based on genome sequencing.</title>
        <authorList>
            <person name="Grover C.E."/>
            <person name="Arick M.A. 2nd"/>
            <person name="Thrash A."/>
            <person name="Conover J.L."/>
            <person name="Sanders W.S."/>
            <person name="Peterson D.G."/>
            <person name="Frelichowski J.E."/>
            <person name="Scheffler J.A."/>
            <person name="Scheffler B.E."/>
            <person name="Wendel J.F."/>
        </authorList>
    </citation>
    <scope>NUCLEOTIDE SEQUENCE [LARGE SCALE GENOMIC DNA]</scope>
    <source>
        <strain evidence="3">27</strain>
        <tissue evidence="3">Leaf</tissue>
    </source>
</reference>
<dbReference type="EMBL" id="JABFAC010000002">
    <property type="protein sequence ID" value="MBA0606385.1"/>
    <property type="molecule type" value="Genomic_DNA"/>
</dbReference>
<evidence type="ECO:0000313" key="3">
    <source>
        <dbReference type="EMBL" id="MBA0606385.1"/>
    </source>
</evidence>
<comment type="caution">
    <text evidence="3">The sequence shown here is derived from an EMBL/GenBank/DDBJ whole genome shotgun (WGS) entry which is preliminary data.</text>
</comment>
<keyword evidence="2" id="KW-0732">Signal</keyword>